<dbReference type="PANTHER" id="PTHR12358">
    <property type="entry name" value="SPHINGOSINE KINASE"/>
    <property type="match status" value="1"/>
</dbReference>
<dbReference type="InterPro" id="IPR016064">
    <property type="entry name" value="NAD/diacylglycerol_kinase_sf"/>
</dbReference>
<keyword evidence="2" id="KW-0547">Nucleotide-binding</keyword>
<dbReference type="InterPro" id="IPR017438">
    <property type="entry name" value="ATP-NAD_kinase_N"/>
</dbReference>
<dbReference type="AlphaFoldDB" id="W0FN52"/>
<dbReference type="InterPro" id="IPR045540">
    <property type="entry name" value="YegS/DAGK_C"/>
</dbReference>
<sequence>MYWAFIVNPTAGTGYALKAMDRLEELLRSKDIEYKVFRTEHPGHATTIAADLAGREEVYAVVAVGGDGTAGEVAAGLCETGKPMGIIPAGTGNDFIKSVGIPNDPLKAFDLLMTRKPTDTDTGTVNGQFFLNVCGTGFDVTVLDYAESEKEKYRGLTPYLLGLLKAIFHYRSIQLKVTADGRPEEGRYLVCSIANGRYIGGGIPICPAADPADGMLDLVLIRHRARWQIPFYLPGLMLSRDLNFRITKHQKVTQVQIEGRNLRINIDGDIRSMDRADFRIQPASLRLIR</sequence>
<name>W0FN52_9BACT</name>
<dbReference type="Gene3D" id="2.60.200.40">
    <property type="match status" value="1"/>
</dbReference>
<dbReference type="Gene3D" id="3.40.50.10330">
    <property type="entry name" value="Probable inorganic polyphosphate/atp-NAD kinase, domain 1"/>
    <property type="match status" value="1"/>
</dbReference>
<feature type="domain" description="DAGKc" evidence="5">
    <location>
        <begin position="1"/>
        <end position="129"/>
    </location>
</feature>
<evidence type="ECO:0000256" key="3">
    <source>
        <dbReference type="ARBA" id="ARBA00022777"/>
    </source>
</evidence>
<dbReference type="NCBIfam" id="TIGR00147">
    <property type="entry name" value="YegS/Rv2252/BmrU family lipid kinase"/>
    <property type="match status" value="1"/>
</dbReference>
<organism evidence="6">
    <name type="scientific">uncultured bacterium Contig1761</name>
    <dbReference type="NCBI Taxonomy" id="1393505"/>
    <lineage>
        <taxon>Bacteria</taxon>
        <taxon>environmental samples</taxon>
    </lineage>
</organism>
<dbReference type="EMBL" id="KC246793">
    <property type="protein sequence ID" value="AHF24420.1"/>
    <property type="molecule type" value="Genomic_DNA"/>
</dbReference>
<evidence type="ECO:0000256" key="4">
    <source>
        <dbReference type="ARBA" id="ARBA00022840"/>
    </source>
</evidence>
<accession>W0FN52</accession>
<dbReference type="InterPro" id="IPR050187">
    <property type="entry name" value="Lipid_Phosphate_FormReg"/>
</dbReference>
<dbReference type="GO" id="GO:0016301">
    <property type="term" value="F:kinase activity"/>
    <property type="evidence" value="ECO:0007669"/>
    <property type="project" value="UniProtKB-KW"/>
</dbReference>
<dbReference type="InterPro" id="IPR005218">
    <property type="entry name" value="Diacylglycerol/lipid_kinase"/>
</dbReference>
<proteinExistence type="predicted"/>
<evidence type="ECO:0000256" key="1">
    <source>
        <dbReference type="ARBA" id="ARBA00022679"/>
    </source>
</evidence>
<dbReference type="GO" id="GO:0005524">
    <property type="term" value="F:ATP binding"/>
    <property type="evidence" value="ECO:0007669"/>
    <property type="project" value="UniProtKB-KW"/>
</dbReference>
<dbReference type="SMART" id="SM00046">
    <property type="entry name" value="DAGKc"/>
    <property type="match status" value="1"/>
</dbReference>
<evidence type="ECO:0000259" key="5">
    <source>
        <dbReference type="PROSITE" id="PS50146"/>
    </source>
</evidence>
<evidence type="ECO:0000256" key="2">
    <source>
        <dbReference type="ARBA" id="ARBA00022741"/>
    </source>
</evidence>
<protein>
    <submittedName>
        <fullName evidence="6">Diacylglycerol kinase, catalytic region</fullName>
    </submittedName>
</protein>
<dbReference type="Pfam" id="PF00781">
    <property type="entry name" value="DAGK_cat"/>
    <property type="match status" value="1"/>
</dbReference>
<keyword evidence="3 6" id="KW-0418">Kinase</keyword>
<dbReference type="PROSITE" id="PS50146">
    <property type="entry name" value="DAGK"/>
    <property type="match status" value="1"/>
</dbReference>
<dbReference type="GO" id="GO:0008654">
    <property type="term" value="P:phospholipid biosynthetic process"/>
    <property type="evidence" value="ECO:0007669"/>
    <property type="project" value="InterPro"/>
</dbReference>
<keyword evidence="1" id="KW-0808">Transferase</keyword>
<reference evidence="6" key="1">
    <citation type="journal article" date="2013" name="PLoS ONE">
        <title>Metagenomic insights into the carbohydrate-active enzymes carried by the microorganisms adhering to solid digesta in the rumen of cows.</title>
        <authorList>
            <person name="Wang L."/>
            <person name="Hatem A."/>
            <person name="Catalyurek U.V."/>
            <person name="Morrison M."/>
            <person name="Yu Z."/>
        </authorList>
    </citation>
    <scope>NUCLEOTIDE SEQUENCE</scope>
</reference>
<evidence type="ECO:0000313" key="6">
    <source>
        <dbReference type="EMBL" id="AHF24420.1"/>
    </source>
</evidence>
<dbReference type="InterPro" id="IPR001206">
    <property type="entry name" value="Diacylglycerol_kinase_cat_dom"/>
</dbReference>
<dbReference type="Pfam" id="PF19279">
    <property type="entry name" value="YegS_C"/>
    <property type="match status" value="1"/>
</dbReference>
<keyword evidence="4" id="KW-0067">ATP-binding</keyword>
<dbReference type="SUPFAM" id="SSF111331">
    <property type="entry name" value="NAD kinase/diacylglycerol kinase-like"/>
    <property type="match status" value="1"/>
</dbReference>
<dbReference type="PANTHER" id="PTHR12358:SF54">
    <property type="entry name" value="SPHINGOSINE KINASE RELATED PROTEIN"/>
    <property type="match status" value="1"/>
</dbReference>